<dbReference type="InterPro" id="IPR015797">
    <property type="entry name" value="NUDIX_hydrolase-like_dom_sf"/>
</dbReference>
<dbReference type="Pfam" id="PF00293">
    <property type="entry name" value="NUDIX"/>
    <property type="match status" value="1"/>
</dbReference>
<dbReference type="GO" id="GO:0016787">
    <property type="term" value="F:hydrolase activity"/>
    <property type="evidence" value="ECO:0007669"/>
    <property type="project" value="UniProtKB-KW"/>
</dbReference>
<keyword evidence="2" id="KW-0378">Hydrolase</keyword>
<dbReference type="Proteomes" id="UP000199055">
    <property type="component" value="Unassembled WGS sequence"/>
</dbReference>
<dbReference type="PROSITE" id="PS00893">
    <property type="entry name" value="NUDIX_BOX"/>
    <property type="match status" value="1"/>
</dbReference>
<reference evidence="4 5" key="1">
    <citation type="submission" date="2016-10" db="EMBL/GenBank/DDBJ databases">
        <authorList>
            <person name="de Groot N.N."/>
        </authorList>
    </citation>
    <scope>NUCLEOTIDE SEQUENCE [LARGE SCALE GENOMIC DNA]</scope>
    <source>
        <strain evidence="4 5">CGMCC 4.3519</strain>
    </source>
</reference>
<dbReference type="Gene3D" id="3.90.79.10">
    <property type="entry name" value="Nucleoside Triphosphate Pyrophosphohydrolase"/>
    <property type="match status" value="1"/>
</dbReference>
<evidence type="ECO:0000313" key="4">
    <source>
        <dbReference type="EMBL" id="SEQ87506.1"/>
    </source>
</evidence>
<evidence type="ECO:0000259" key="3">
    <source>
        <dbReference type="PROSITE" id="PS51462"/>
    </source>
</evidence>
<organism evidence="4 5">
    <name type="scientific">Streptomyces radiopugnans</name>
    <dbReference type="NCBI Taxonomy" id="403935"/>
    <lineage>
        <taxon>Bacteria</taxon>
        <taxon>Bacillati</taxon>
        <taxon>Actinomycetota</taxon>
        <taxon>Actinomycetes</taxon>
        <taxon>Kitasatosporales</taxon>
        <taxon>Streptomycetaceae</taxon>
        <taxon>Streptomyces</taxon>
    </lineage>
</organism>
<keyword evidence="5" id="KW-1185">Reference proteome</keyword>
<feature type="domain" description="Nudix hydrolase" evidence="3">
    <location>
        <begin position="9"/>
        <end position="142"/>
    </location>
</feature>
<dbReference type="CDD" id="cd04683">
    <property type="entry name" value="NUDIX_Hydrolase"/>
    <property type="match status" value="1"/>
</dbReference>
<proteinExistence type="inferred from homology"/>
<name>A0A1H9JKZ1_9ACTN</name>
<evidence type="ECO:0000256" key="1">
    <source>
        <dbReference type="ARBA" id="ARBA00005582"/>
    </source>
</evidence>
<dbReference type="SUPFAM" id="SSF55811">
    <property type="entry name" value="Nudix"/>
    <property type="match status" value="1"/>
</dbReference>
<evidence type="ECO:0000313" key="5">
    <source>
        <dbReference type="Proteomes" id="UP000199055"/>
    </source>
</evidence>
<dbReference type="EMBL" id="FOET01000018">
    <property type="protein sequence ID" value="SEQ87506.1"/>
    <property type="molecule type" value="Genomic_DNA"/>
</dbReference>
<sequence length="173" mass="19313">MRSLRNRRRHREIVDVHLVLRRGEEVLLARRAGTGYADGLLNVPSGHAEDGEDVREAVIREAYEEVGLRLAPEELKVALVVQHCSPTGDPRMGWFFEAWAGEGREPVNAEPDKCSELVWFPLEALPGDMVAYCRAALEAYRAGHRFALHWHRPGDSIAYDPAAPGRVVVLPAT</sequence>
<dbReference type="STRING" id="403935.SAMN05216481_11858"/>
<gene>
    <name evidence="4" type="ORF">SAMN05216481_11858</name>
</gene>
<comment type="similarity">
    <text evidence="1">Belongs to the Nudix hydrolase family.</text>
</comment>
<dbReference type="InterPro" id="IPR000086">
    <property type="entry name" value="NUDIX_hydrolase_dom"/>
</dbReference>
<protein>
    <submittedName>
        <fullName evidence="4">ADP-ribose pyrophosphatase YjhB, NUDIX family</fullName>
    </submittedName>
</protein>
<evidence type="ECO:0000256" key="2">
    <source>
        <dbReference type="ARBA" id="ARBA00022801"/>
    </source>
</evidence>
<dbReference type="PANTHER" id="PTHR43736:SF1">
    <property type="entry name" value="DIHYDRONEOPTERIN TRIPHOSPHATE DIPHOSPHATASE"/>
    <property type="match status" value="1"/>
</dbReference>
<dbReference type="AlphaFoldDB" id="A0A1H9JKZ1"/>
<dbReference type="PANTHER" id="PTHR43736">
    <property type="entry name" value="ADP-RIBOSE PYROPHOSPHATASE"/>
    <property type="match status" value="1"/>
</dbReference>
<accession>A0A1H9JKZ1</accession>
<dbReference type="InterPro" id="IPR020084">
    <property type="entry name" value="NUDIX_hydrolase_CS"/>
</dbReference>
<dbReference type="PROSITE" id="PS51462">
    <property type="entry name" value="NUDIX"/>
    <property type="match status" value="1"/>
</dbReference>